<sequence>MKKIHTSQNRFLLFLAIIYSFSTISYSQNCPSLPGGHYIGSFGSSSQEYLFPGTVPSGSPSGSQGGKTIGHLYFEGKNITYANRRLITIRPTLDGSSYGKVLLQLFKLRFNSGTYLKIYRGSNESGTLVDEITSSNYASKVGDEYIIDGAATLVFYGQTPNVADNNIIRFLTGDILIQTCNEGRSGLVWKDFISANSYVLVDDQEGPLNPDGSTSYPNFLPACMAYFDENKNFVRVETAFCIDQLKDAPTPGYWEYPGEYQFSIHSTTNYDIDRDGFNASKDNLKIARILWLISQAEGKTFEIKGDIQWGIWDTQYYSVTTNFSSSSWAAKAKSAVPTIPSPVEPTFSMNFPSDETGEDVVNTGTIQVDIPFSWSSVQTGQTKVVKLIIPAGIAVQSVTGGTLSGSNLTITAAVATLTLSSSVIGEFTIKAVYDDPFYCNVSNLKVYKPCNASPQSQEFLHVGEENLARPFRSILVKWVQNPLPVRLMSFDASLENKNAVLQWNSAEEVNFSHYIIEKSTDAEKWSSISMVSSNSTGNYQFVDSNISSMTTFYYRLKMVDHDDTYSYSRIQNISFDQKGLKLILHPNPASDFIFLKDADGQTLASDKVAALSIMNTQGAEVYKLTSPVSSDGINVTNLTSGMYVIKITLTDGTLSTHKLVVGR</sequence>
<dbReference type="Gene3D" id="2.60.40.10">
    <property type="entry name" value="Immunoglobulins"/>
    <property type="match status" value="1"/>
</dbReference>
<evidence type="ECO:0000313" key="2">
    <source>
        <dbReference type="EMBL" id="PWJ57091.1"/>
    </source>
</evidence>
<name>A0A316AHH8_9BACT</name>
<gene>
    <name evidence="2" type="ORF">CLV98_10810</name>
</gene>
<comment type="caution">
    <text evidence="2">The sequence shown here is derived from an EMBL/GenBank/DDBJ whole genome shotgun (WGS) entry which is preliminary data.</text>
</comment>
<dbReference type="EMBL" id="QGDT01000008">
    <property type="protein sequence ID" value="PWJ57091.1"/>
    <property type="molecule type" value="Genomic_DNA"/>
</dbReference>
<reference evidence="2 3" key="1">
    <citation type="submission" date="2018-03" db="EMBL/GenBank/DDBJ databases">
        <title>Genomic Encyclopedia of Archaeal and Bacterial Type Strains, Phase II (KMG-II): from individual species to whole genera.</title>
        <authorList>
            <person name="Goeker M."/>
        </authorList>
    </citation>
    <scope>NUCLEOTIDE SEQUENCE [LARGE SCALE GENOMIC DNA]</scope>
    <source>
        <strain evidence="2 3">DSM 100346</strain>
    </source>
</reference>
<feature type="domain" description="Secretion system C-terminal sorting" evidence="1">
    <location>
        <begin position="585"/>
        <end position="661"/>
    </location>
</feature>
<evidence type="ECO:0000259" key="1">
    <source>
        <dbReference type="Pfam" id="PF18962"/>
    </source>
</evidence>
<dbReference type="RefSeq" id="WP_109675328.1">
    <property type="nucleotide sequence ID" value="NZ_QGDT01000008.1"/>
</dbReference>
<organism evidence="2 3">
    <name type="scientific">Dyadobacter jejuensis</name>
    <dbReference type="NCBI Taxonomy" id="1082580"/>
    <lineage>
        <taxon>Bacteria</taxon>
        <taxon>Pseudomonadati</taxon>
        <taxon>Bacteroidota</taxon>
        <taxon>Cytophagia</taxon>
        <taxon>Cytophagales</taxon>
        <taxon>Spirosomataceae</taxon>
        <taxon>Dyadobacter</taxon>
    </lineage>
</organism>
<dbReference type="Pfam" id="PF18962">
    <property type="entry name" value="Por_Secre_tail"/>
    <property type="match status" value="1"/>
</dbReference>
<evidence type="ECO:0000313" key="3">
    <source>
        <dbReference type="Proteomes" id="UP000245880"/>
    </source>
</evidence>
<accession>A0A316AHH8</accession>
<dbReference type="InterPro" id="IPR026444">
    <property type="entry name" value="Secre_tail"/>
</dbReference>
<dbReference type="Proteomes" id="UP000245880">
    <property type="component" value="Unassembled WGS sequence"/>
</dbReference>
<dbReference type="NCBIfam" id="TIGR04183">
    <property type="entry name" value="Por_Secre_tail"/>
    <property type="match status" value="1"/>
</dbReference>
<dbReference type="InterPro" id="IPR013783">
    <property type="entry name" value="Ig-like_fold"/>
</dbReference>
<protein>
    <submittedName>
        <fullName evidence="2">Putative secreted protein (Por secretion system target)</fullName>
    </submittedName>
</protein>
<dbReference type="AlphaFoldDB" id="A0A316AHH8"/>
<dbReference type="OrthoDB" id="868831at2"/>
<keyword evidence="3" id="KW-1185">Reference proteome</keyword>
<proteinExistence type="predicted"/>